<name>A0A9D9HY90_9FIRM</name>
<comment type="caution">
    <text evidence="2">The sequence shown here is derived from an EMBL/GenBank/DDBJ whole genome shotgun (WGS) entry which is preliminary data.</text>
</comment>
<feature type="transmembrane region" description="Helical" evidence="1">
    <location>
        <begin position="333"/>
        <end position="350"/>
    </location>
</feature>
<evidence type="ECO:0000313" key="2">
    <source>
        <dbReference type="EMBL" id="MBO8462689.1"/>
    </source>
</evidence>
<protein>
    <recommendedName>
        <fullName evidence="4">Primosomal protein N' (Replication factor Y)-superfamily II helicase</fullName>
    </recommendedName>
</protein>
<reference evidence="2" key="1">
    <citation type="submission" date="2020-10" db="EMBL/GenBank/DDBJ databases">
        <authorList>
            <person name="Gilroy R."/>
        </authorList>
    </citation>
    <scope>NUCLEOTIDE SEQUENCE</scope>
    <source>
        <strain evidence="2">E3-2379</strain>
    </source>
</reference>
<keyword evidence="1" id="KW-0812">Transmembrane</keyword>
<sequence>MKQEQVFLCESCGSIMEFDVKSQTLKCPHCGLSIQINHYEEQIIEHPLTIKAKQRMTVEEKETKTIQCQGCGAKLEVEQFDATIECPYCGSHYVIADMQEDGIIPDGVIPFRIDSNKLKEIFRNWIKKRWFAPNALKHLYQRDKYIGVYVPYWTFDAKIHCPYRGRGGRHRVERYRDSKGNEQTRTVIDWYPVTGVMDTFFDDIQVPASNRFQDELLEGIEPFSFQGLKSYSKEYLSGYVAENYSVALEDGHEEAKTEMKIQLENMAYEDILKRYDCADVIQISPRFSKETYKYILVPIYATSYHYKNKTYQVVVNGQNGRIKGEYPKSPVKITAMIIVIMLALLGIYMFSETDSKKEIGNTELNIEQQVVYRKVEVEQTALYTIDKKIENQLGGVVWDYFQDNLQM</sequence>
<keyword evidence="1" id="KW-0472">Membrane</keyword>
<reference evidence="2" key="2">
    <citation type="journal article" date="2021" name="PeerJ">
        <title>Extensive microbial diversity within the chicken gut microbiome revealed by metagenomics and culture.</title>
        <authorList>
            <person name="Gilroy R."/>
            <person name="Ravi A."/>
            <person name="Getino M."/>
            <person name="Pursley I."/>
            <person name="Horton D.L."/>
            <person name="Alikhan N.F."/>
            <person name="Baker D."/>
            <person name="Gharbi K."/>
            <person name="Hall N."/>
            <person name="Watson M."/>
            <person name="Adriaenssens E.M."/>
            <person name="Foster-Nyarko E."/>
            <person name="Jarju S."/>
            <person name="Secka A."/>
            <person name="Antonio M."/>
            <person name="Oren A."/>
            <person name="Chaudhuri R.R."/>
            <person name="La Ragione R."/>
            <person name="Hildebrand F."/>
            <person name="Pallen M.J."/>
        </authorList>
    </citation>
    <scope>NUCLEOTIDE SEQUENCE</scope>
    <source>
        <strain evidence="2">E3-2379</strain>
    </source>
</reference>
<dbReference type="PANTHER" id="PTHR37826">
    <property type="entry name" value="FLOTILLIN BAND_7_5 DOMAIN PROTEIN"/>
    <property type="match status" value="1"/>
</dbReference>
<evidence type="ECO:0000256" key="1">
    <source>
        <dbReference type="SAM" id="Phobius"/>
    </source>
</evidence>
<gene>
    <name evidence="2" type="ORF">IAC13_02015</name>
</gene>
<dbReference type="EMBL" id="JADIML010000061">
    <property type="protein sequence ID" value="MBO8462689.1"/>
    <property type="molecule type" value="Genomic_DNA"/>
</dbReference>
<accession>A0A9D9HY90</accession>
<evidence type="ECO:0008006" key="4">
    <source>
        <dbReference type="Google" id="ProtNLM"/>
    </source>
</evidence>
<evidence type="ECO:0000313" key="3">
    <source>
        <dbReference type="Proteomes" id="UP000823618"/>
    </source>
</evidence>
<keyword evidence="1" id="KW-1133">Transmembrane helix</keyword>
<dbReference type="Proteomes" id="UP000823618">
    <property type="component" value="Unassembled WGS sequence"/>
</dbReference>
<organism evidence="2 3">
    <name type="scientific">Candidatus Scybalomonas excrementavium</name>
    <dbReference type="NCBI Taxonomy" id="2840943"/>
    <lineage>
        <taxon>Bacteria</taxon>
        <taxon>Bacillati</taxon>
        <taxon>Bacillota</taxon>
        <taxon>Clostridia</taxon>
        <taxon>Lachnospirales</taxon>
        <taxon>Lachnospiraceae</taxon>
        <taxon>Lachnospiraceae incertae sedis</taxon>
        <taxon>Candidatus Scybalomonas</taxon>
    </lineage>
</organism>
<dbReference type="PANTHER" id="PTHR37826:SF3">
    <property type="entry name" value="J DOMAIN-CONTAINING PROTEIN"/>
    <property type="match status" value="1"/>
</dbReference>
<proteinExistence type="predicted"/>
<dbReference type="Gene3D" id="2.20.28.30">
    <property type="entry name" value="RNA polymerase ii, chain L"/>
    <property type="match status" value="2"/>
</dbReference>
<dbReference type="AlphaFoldDB" id="A0A9D9HY90"/>